<name>A0AAV4GTT1_9GAST</name>
<proteinExistence type="predicted"/>
<evidence type="ECO:0000313" key="2">
    <source>
        <dbReference type="EMBL" id="GFR88689.1"/>
    </source>
</evidence>
<dbReference type="AlphaFoldDB" id="A0AAV4GTT1"/>
<keyword evidence="3" id="KW-1185">Reference proteome</keyword>
<reference evidence="2 3" key="1">
    <citation type="journal article" date="2021" name="Elife">
        <title>Chloroplast acquisition without the gene transfer in kleptoplastic sea slugs, Plakobranchus ocellatus.</title>
        <authorList>
            <person name="Maeda T."/>
            <person name="Takahashi S."/>
            <person name="Yoshida T."/>
            <person name="Shimamura S."/>
            <person name="Takaki Y."/>
            <person name="Nagai Y."/>
            <person name="Toyoda A."/>
            <person name="Suzuki Y."/>
            <person name="Arimoto A."/>
            <person name="Ishii H."/>
            <person name="Satoh N."/>
            <person name="Nishiyama T."/>
            <person name="Hasebe M."/>
            <person name="Maruyama T."/>
            <person name="Minagawa J."/>
            <person name="Obokata J."/>
            <person name="Shigenobu S."/>
        </authorList>
    </citation>
    <scope>NUCLEOTIDE SEQUENCE [LARGE SCALE GENOMIC DNA]</scope>
</reference>
<accession>A0AAV4GTT1</accession>
<dbReference type="EMBL" id="BMAT01005177">
    <property type="protein sequence ID" value="GFR88689.1"/>
    <property type="molecule type" value="Genomic_DNA"/>
</dbReference>
<keyword evidence="1" id="KW-1133">Transmembrane helix</keyword>
<keyword evidence="1" id="KW-0472">Membrane</keyword>
<dbReference type="Proteomes" id="UP000762676">
    <property type="component" value="Unassembled WGS sequence"/>
</dbReference>
<protein>
    <submittedName>
        <fullName evidence="2">Protein E248R</fullName>
    </submittedName>
</protein>
<feature type="transmembrane region" description="Helical" evidence="1">
    <location>
        <begin position="200"/>
        <end position="218"/>
    </location>
</feature>
<evidence type="ECO:0000256" key="1">
    <source>
        <dbReference type="SAM" id="Phobius"/>
    </source>
</evidence>
<gene>
    <name evidence="2" type="ORF">ElyMa_002524300</name>
</gene>
<organism evidence="2 3">
    <name type="scientific">Elysia marginata</name>
    <dbReference type="NCBI Taxonomy" id="1093978"/>
    <lineage>
        <taxon>Eukaryota</taxon>
        <taxon>Metazoa</taxon>
        <taxon>Spiralia</taxon>
        <taxon>Lophotrochozoa</taxon>
        <taxon>Mollusca</taxon>
        <taxon>Gastropoda</taxon>
        <taxon>Heterobranchia</taxon>
        <taxon>Euthyneura</taxon>
        <taxon>Panpulmonata</taxon>
        <taxon>Sacoglossa</taxon>
        <taxon>Placobranchoidea</taxon>
        <taxon>Plakobranchidae</taxon>
        <taxon>Elysia</taxon>
    </lineage>
</organism>
<evidence type="ECO:0000313" key="3">
    <source>
        <dbReference type="Proteomes" id="UP000762676"/>
    </source>
</evidence>
<dbReference type="InterPro" id="IPR003472">
    <property type="entry name" value="Virion_mem_poxvirus_L1"/>
</dbReference>
<dbReference type="Pfam" id="PF02442">
    <property type="entry name" value="L1R_F9L"/>
    <property type="match status" value="1"/>
</dbReference>
<keyword evidence="1" id="KW-0812">Transmembrane</keyword>
<sequence length="241" mass="26063">MGGHTSRQTIDLSTGIFTSASMRVAQNCLTFMDGSQVISVYGSGIVFKGNIQRSTLSVDSKCVSQLSQKDSFTNELTNRVAQELKDQELALTQWMDPSGDDQDTDVSTMVATAIEFKDVQNCLGSLQGTQLFIIRGNDDEIVGNLQEQTLALASTCLMGGKQAVNAVNSVTNTINQHSTYDSKNPFAFITDAIETTFKSAMAMAAVVFIAIVVLIFVFEIGTDHGKSRTSPMMDFPAASRQ</sequence>
<comment type="caution">
    <text evidence="2">The sequence shown here is derived from an EMBL/GenBank/DDBJ whole genome shotgun (WGS) entry which is preliminary data.</text>
</comment>